<dbReference type="InterPro" id="IPR015421">
    <property type="entry name" value="PyrdxlP-dep_Trfase_major"/>
</dbReference>
<accession>A0AA35D5G1</accession>
<evidence type="ECO:0000313" key="9">
    <source>
        <dbReference type="Proteomes" id="UP000834458"/>
    </source>
</evidence>
<keyword evidence="5" id="KW-0804">Transcription</keyword>
<evidence type="ECO:0000259" key="6">
    <source>
        <dbReference type="PROSITE" id="PS50949"/>
    </source>
</evidence>
<dbReference type="CDD" id="cd00609">
    <property type="entry name" value="AAT_like"/>
    <property type="match status" value="1"/>
</dbReference>
<dbReference type="PROSITE" id="PS50949">
    <property type="entry name" value="HTH_GNTR"/>
    <property type="match status" value="1"/>
</dbReference>
<reference evidence="8" key="2">
    <citation type="submission" date="2022-09" db="EMBL/GenBank/DDBJ databases">
        <title>Intensive care unit water sources are persistently colonized with multi-drug resistant bacteria and are the site of extensive horizontal gene transfer of antibiotic resistance genes.</title>
        <authorList>
            <person name="Diorio-Toth L."/>
        </authorList>
    </citation>
    <scope>NUCLEOTIDE SEQUENCE</scope>
    <source>
        <strain evidence="8">GD03686</strain>
    </source>
</reference>
<keyword evidence="3" id="KW-0805">Transcription regulation</keyword>
<dbReference type="RefSeq" id="WP_234688127.1">
    <property type="nucleotide sequence ID" value="NZ_CAHPRW010000012.1"/>
</dbReference>
<dbReference type="Pfam" id="PF00392">
    <property type="entry name" value="GntR"/>
    <property type="match status" value="1"/>
</dbReference>
<evidence type="ECO:0000256" key="2">
    <source>
        <dbReference type="ARBA" id="ARBA00022898"/>
    </source>
</evidence>
<dbReference type="GO" id="GO:0047536">
    <property type="term" value="F:2-aminoadipate transaminase activity"/>
    <property type="evidence" value="ECO:0007669"/>
    <property type="project" value="UniProtKB-EC"/>
</dbReference>
<dbReference type="AlphaFoldDB" id="A0AA35D5G1"/>
<keyword evidence="4" id="KW-0238">DNA-binding</keyword>
<evidence type="ECO:0000313" key="7">
    <source>
        <dbReference type="EMBL" id="CAB5665082.1"/>
    </source>
</evidence>
<keyword evidence="2" id="KW-0663">Pyridoxal phosphate</keyword>
<name>A0AA35D5G1_9BURK</name>
<dbReference type="Gene3D" id="1.10.10.10">
    <property type="entry name" value="Winged helix-like DNA-binding domain superfamily/Winged helix DNA-binding domain"/>
    <property type="match status" value="1"/>
</dbReference>
<protein>
    <submittedName>
        <fullName evidence="7">2-aminoadipate transaminase</fullName>
        <ecNumber evidence="7">2.6.1.39</ecNumber>
    </submittedName>
    <submittedName>
        <fullName evidence="8">PLP-dependent aminotransferase family protein</fullName>
    </submittedName>
</protein>
<comment type="similarity">
    <text evidence="1">In the C-terminal section; belongs to the class-I pyridoxal-phosphate-dependent aminotransferase family.</text>
</comment>
<comment type="caution">
    <text evidence="7">The sequence shown here is derived from an EMBL/GenBank/DDBJ whole genome shotgun (WGS) entry which is preliminary data.</text>
</comment>
<evidence type="ECO:0000256" key="1">
    <source>
        <dbReference type="ARBA" id="ARBA00005384"/>
    </source>
</evidence>
<dbReference type="Proteomes" id="UP000834458">
    <property type="component" value="Unassembled WGS sequence"/>
</dbReference>
<dbReference type="InterPro" id="IPR036390">
    <property type="entry name" value="WH_DNA-bd_sf"/>
</dbReference>
<dbReference type="GO" id="GO:0003677">
    <property type="term" value="F:DNA binding"/>
    <property type="evidence" value="ECO:0007669"/>
    <property type="project" value="UniProtKB-KW"/>
</dbReference>
<dbReference type="InterPro" id="IPR015424">
    <property type="entry name" value="PyrdxlP-dep_Trfase"/>
</dbReference>
<gene>
    <name evidence="7" type="primary">lysN_2</name>
    <name evidence="7" type="ORF">GHA_00535</name>
    <name evidence="8" type="ORF">N5J23_11310</name>
</gene>
<dbReference type="SMART" id="SM00345">
    <property type="entry name" value="HTH_GNTR"/>
    <property type="match status" value="1"/>
</dbReference>
<dbReference type="CDD" id="cd07377">
    <property type="entry name" value="WHTH_GntR"/>
    <property type="match status" value="1"/>
</dbReference>
<dbReference type="EC" id="2.6.1.39" evidence="7"/>
<dbReference type="EMBL" id="JAOCJW010000020">
    <property type="protein sequence ID" value="MDH2006128.1"/>
    <property type="molecule type" value="Genomic_DNA"/>
</dbReference>
<evidence type="ECO:0000256" key="5">
    <source>
        <dbReference type="ARBA" id="ARBA00023163"/>
    </source>
</evidence>
<sequence>MDPNTRPVRSSSTPARALSANDLGWHPQRGHGLPPLVDQLVQHCEQLLRSHSLRAGSRLPSVRQLADGSGVSRDTIVQAYDRLVAQGLVGSRPGAGFFVSAQRSPTLRRAATSATPTLSADKAFDTPFLLRSMFRTQDDVRFDGSTGLLPHSWMDHGMLNAAVRAVGRSAGAQLLGYGAPQGYAPLRQQLAAYLLTQGVAVDPEQELMTVTGVTQGMDLVLRSLLRAGDTVLVEDPTWFMVFGLLRSIGVQVLPVPRRRDGPDMEVLERLARTHRPKLFITNTAVHNPTGFSLTLAAAHDVLRVAEQQDFLILEDDTYADFHPGQPVRLATLDRLRRVILIGGFSKTLAGSLRVGYLAAAPERLRALTDAKLLSGLTSPELGERVVHRILAEGQYRKHVLRLRERLDSTRHRCLRLVESLGLRLHQEPLAGMFVWVDTGQDTEVLARKAAGQGLLLAPGVLFSADQQPSTMLRLPVSLADEPATLQVLSALLSQ</sequence>
<dbReference type="Gene3D" id="3.40.640.10">
    <property type="entry name" value="Type I PLP-dependent aspartate aminotransferase-like (Major domain)"/>
    <property type="match status" value="1"/>
</dbReference>
<keyword evidence="7" id="KW-0808">Transferase</keyword>
<dbReference type="GO" id="GO:0003700">
    <property type="term" value="F:DNA-binding transcription factor activity"/>
    <property type="evidence" value="ECO:0007669"/>
    <property type="project" value="InterPro"/>
</dbReference>
<dbReference type="Proteomes" id="UP001161294">
    <property type="component" value="Unassembled WGS sequence"/>
</dbReference>
<dbReference type="PANTHER" id="PTHR46577:SF2">
    <property type="entry name" value="TRANSCRIPTIONAL REGULATORY PROTEIN"/>
    <property type="match status" value="1"/>
</dbReference>
<dbReference type="PRINTS" id="PR00035">
    <property type="entry name" value="HTHGNTR"/>
</dbReference>
<dbReference type="InterPro" id="IPR036388">
    <property type="entry name" value="WH-like_DNA-bd_sf"/>
</dbReference>
<dbReference type="EMBL" id="CAHPSC010000005">
    <property type="protein sequence ID" value="CAB5665082.1"/>
    <property type="molecule type" value="Genomic_DNA"/>
</dbReference>
<evidence type="ECO:0000256" key="3">
    <source>
        <dbReference type="ARBA" id="ARBA00023015"/>
    </source>
</evidence>
<dbReference type="InterPro" id="IPR004839">
    <property type="entry name" value="Aminotransferase_I/II_large"/>
</dbReference>
<proteinExistence type="inferred from homology"/>
<keyword evidence="7" id="KW-0032">Aminotransferase</keyword>
<dbReference type="Pfam" id="PF00155">
    <property type="entry name" value="Aminotran_1_2"/>
    <property type="match status" value="1"/>
</dbReference>
<dbReference type="SUPFAM" id="SSF53383">
    <property type="entry name" value="PLP-dependent transferases"/>
    <property type="match status" value="1"/>
</dbReference>
<dbReference type="GO" id="GO:0030170">
    <property type="term" value="F:pyridoxal phosphate binding"/>
    <property type="evidence" value="ECO:0007669"/>
    <property type="project" value="InterPro"/>
</dbReference>
<dbReference type="SUPFAM" id="SSF46785">
    <property type="entry name" value="Winged helix' DNA-binding domain"/>
    <property type="match status" value="1"/>
</dbReference>
<dbReference type="PANTHER" id="PTHR46577">
    <property type="entry name" value="HTH-TYPE TRANSCRIPTIONAL REGULATORY PROTEIN GABR"/>
    <property type="match status" value="1"/>
</dbReference>
<evidence type="ECO:0000256" key="4">
    <source>
        <dbReference type="ARBA" id="ARBA00023125"/>
    </source>
</evidence>
<reference evidence="7" key="1">
    <citation type="submission" date="2020-05" db="EMBL/GenBank/DDBJ databases">
        <authorList>
            <person name="Delgado-Blas J."/>
        </authorList>
    </citation>
    <scope>NUCLEOTIDE SEQUENCE</scope>
    <source>
        <strain evidence="7">BB1454</strain>
    </source>
</reference>
<dbReference type="InterPro" id="IPR000524">
    <property type="entry name" value="Tscrpt_reg_HTH_GntR"/>
</dbReference>
<dbReference type="InterPro" id="IPR051446">
    <property type="entry name" value="HTH_trans_reg/aminotransferase"/>
</dbReference>
<evidence type="ECO:0000313" key="8">
    <source>
        <dbReference type="EMBL" id="MDH2006128.1"/>
    </source>
</evidence>
<feature type="domain" description="HTH gntR-type" evidence="6">
    <location>
        <begin position="34"/>
        <end position="102"/>
    </location>
</feature>
<organism evidence="7 9">
    <name type="scientific">Comamonas aquatica</name>
    <dbReference type="NCBI Taxonomy" id="225991"/>
    <lineage>
        <taxon>Bacteria</taxon>
        <taxon>Pseudomonadati</taxon>
        <taxon>Pseudomonadota</taxon>
        <taxon>Betaproteobacteria</taxon>
        <taxon>Burkholderiales</taxon>
        <taxon>Comamonadaceae</taxon>
        <taxon>Comamonas</taxon>
    </lineage>
</organism>